<dbReference type="SUPFAM" id="SSF52540">
    <property type="entry name" value="P-loop containing nucleoside triphosphate hydrolases"/>
    <property type="match status" value="1"/>
</dbReference>
<organism evidence="7">
    <name type="scientific">hydrothermal vent metagenome</name>
    <dbReference type="NCBI Taxonomy" id="652676"/>
    <lineage>
        <taxon>unclassified sequences</taxon>
        <taxon>metagenomes</taxon>
        <taxon>ecological metagenomes</taxon>
    </lineage>
</organism>
<dbReference type="InterPro" id="IPR058031">
    <property type="entry name" value="AAA_lid_NorR"/>
</dbReference>
<name>A0A3B1DIH7_9ZZZZ</name>
<dbReference type="AlphaFoldDB" id="A0A3B1DIH7"/>
<dbReference type="CDD" id="cd00130">
    <property type="entry name" value="PAS"/>
    <property type="match status" value="1"/>
</dbReference>
<dbReference type="Gene3D" id="3.40.50.300">
    <property type="entry name" value="P-loop containing nucleotide triphosphate hydrolases"/>
    <property type="match status" value="1"/>
</dbReference>
<feature type="domain" description="Sigma-54 factor interaction" evidence="5">
    <location>
        <begin position="159"/>
        <end position="376"/>
    </location>
</feature>
<dbReference type="Gene3D" id="1.10.10.60">
    <property type="entry name" value="Homeodomain-like"/>
    <property type="match status" value="1"/>
</dbReference>
<dbReference type="EMBL" id="UOGL01000064">
    <property type="protein sequence ID" value="VAX36573.1"/>
    <property type="molecule type" value="Genomic_DNA"/>
</dbReference>
<dbReference type="PRINTS" id="PR01590">
    <property type="entry name" value="HTHFIS"/>
</dbReference>
<dbReference type="GO" id="GO:0006355">
    <property type="term" value="P:regulation of DNA-templated transcription"/>
    <property type="evidence" value="ECO:0007669"/>
    <property type="project" value="InterPro"/>
</dbReference>
<dbReference type="InterPro" id="IPR027417">
    <property type="entry name" value="P-loop_NTPase"/>
</dbReference>
<evidence type="ECO:0000259" key="6">
    <source>
        <dbReference type="PROSITE" id="PS50112"/>
    </source>
</evidence>
<evidence type="ECO:0000256" key="3">
    <source>
        <dbReference type="ARBA" id="ARBA00023015"/>
    </source>
</evidence>
<sequence length="461" mass="52705">MKKRLYRKGNLGTWLLGVVTPVFLLDAKRKVLFFNKGCEEITGWLAEDVVGCVCDFVTEVDRSTVASVTGTLSPPAEVLTGQSCSVPAFFSHQEEKSVARLIHFFPLFNTEGLVESILGVISEINQPIQSTPPTMTDQLHAEFASVRLAVRQQYRFQQFLGKCNAMQRVMRQVHNACSSHMPLLIQGELGTGKEFIARLLHQEGTANQQAFVPFECQQIPPRELLRTLKRLFETFGEISPISIVRHPGTIYLANVDCLERDIQQFLIDKKEFFSQQSKPKIRLLAGTTESLHKKQEQETILPEFFYLITTQEISLPPLRQREGDRKLLAQHFLEQLNRGEEKQITGFDKEVWKQFEQYNWQGNLRELKTVIYEARTTCKTSTIQLTDLPFRFQTGRDAQTISPPETSSVLPLDHFLEQHETEAIQQALQIANNNKTIAAKLLQIPRAKLYRRMEALGIKTE</sequence>
<dbReference type="InterPro" id="IPR009057">
    <property type="entry name" value="Homeodomain-like_sf"/>
</dbReference>
<dbReference type="GO" id="GO:0005524">
    <property type="term" value="F:ATP binding"/>
    <property type="evidence" value="ECO:0007669"/>
    <property type="project" value="UniProtKB-KW"/>
</dbReference>
<protein>
    <submittedName>
        <fullName evidence="7">Uncharacterized protein</fullName>
    </submittedName>
</protein>
<accession>A0A3B1DIH7</accession>
<keyword evidence="1" id="KW-0547">Nucleotide-binding</keyword>
<dbReference type="Pfam" id="PF14532">
    <property type="entry name" value="Sigma54_activ_2"/>
    <property type="match status" value="1"/>
</dbReference>
<dbReference type="GO" id="GO:0043565">
    <property type="term" value="F:sequence-specific DNA binding"/>
    <property type="evidence" value="ECO:0007669"/>
    <property type="project" value="InterPro"/>
</dbReference>
<dbReference type="InterPro" id="IPR000014">
    <property type="entry name" value="PAS"/>
</dbReference>
<evidence type="ECO:0000256" key="1">
    <source>
        <dbReference type="ARBA" id="ARBA00022741"/>
    </source>
</evidence>
<dbReference type="InterPro" id="IPR035965">
    <property type="entry name" value="PAS-like_dom_sf"/>
</dbReference>
<dbReference type="PROSITE" id="PS50112">
    <property type="entry name" value="PAS"/>
    <property type="match status" value="1"/>
</dbReference>
<dbReference type="InterPro" id="IPR002197">
    <property type="entry name" value="HTH_Fis"/>
</dbReference>
<dbReference type="Gene3D" id="1.10.8.60">
    <property type="match status" value="1"/>
</dbReference>
<gene>
    <name evidence="7" type="ORF">MNBD_PLANCTO02-1988</name>
</gene>
<dbReference type="SUPFAM" id="SSF55785">
    <property type="entry name" value="PYP-like sensor domain (PAS domain)"/>
    <property type="match status" value="1"/>
</dbReference>
<dbReference type="Pfam" id="PF25601">
    <property type="entry name" value="AAA_lid_14"/>
    <property type="match status" value="1"/>
</dbReference>
<dbReference type="PANTHER" id="PTHR32071">
    <property type="entry name" value="TRANSCRIPTIONAL REGULATORY PROTEIN"/>
    <property type="match status" value="1"/>
</dbReference>
<evidence type="ECO:0000313" key="7">
    <source>
        <dbReference type="EMBL" id="VAX36573.1"/>
    </source>
</evidence>
<evidence type="ECO:0000259" key="5">
    <source>
        <dbReference type="PROSITE" id="PS50045"/>
    </source>
</evidence>
<dbReference type="Pfam" id="PF02954">
    <property type="entry name" value="HTH_8"/>
    <property type="match status" value="1"/>
</dbReference>
<evidence type="ECO:0000256" key="4">
    <source>
        <dbReference type="ARBA" id="ARBA00023163"/>
    </source>
</evidence>
<dbReference type="InterPro" id="IPR002078">
    <property type="entry name" value="Sigma_54_int"/>
</dbReference>
<dbReference type="SUPFAM" id="SSF46689">
    <property type="entry name" value="Homeodomain-like"/>
    <property type="match status" value="1"/>
</dbReference>
<dbReference type="Gene3D" id="3.30.450.20">
    <property type="entry name" value="PAS domain"/>
    <property type="match status" value="1"/>
</dbReference>
<proteinExistence type="predicted"/>
<dbReference type="PROSITE" id="PS50045">
    <property type="entry name" value="SIGMA54_INTERACT_4"/>
    <property type="match status" value="1"/>
</dbReference>
<feature type="domain" description="PAS" evidence="6">
    <location>
        <begin position="21"/>
        <end position="51"/>
    </location>
</feature>
<keyword evidence="3" id="KW-0805">Transcription regulation</keyword>
<evidence type="ECO:0000256" key="2">
    <source>
        <dbReference type="ARBA" id="ARBA00022840"/>
    </source>
</evidence>
<keyword evidence="2" id="KW-0067">ATP-binding</keyword>
<reference evidence="7" key="1">
    <citation type="submission" date="2018-06" db="EMBL/GenBank/DDBJ databases">
        <authorList>
            <person name="Zhirakovskaya E."/>
        </authorList>
    </citation>
    <scope>NUCLEOTIDE SEQUENCE</scope>
</reference>
<keyword evidence="4" id="KW-0804">Transcription</keyword>